<sequence length="116" mass="12457">MVSSTVVDLFPSERDQRGLQRVHQGKWLSAARVRPTVGANVLGWSLGEEVLLGCVLPSKRADSASKKLTKLGMAGGGPARSLRHSSLDDGVTASAVVRVRESNPYFCGMRPCSYID</sequence>
<dbReference type="Proteomes" id="UP001341840">
    <property type="component" value="Unassembled WGS sequence"/>
</dbReference>
<evidence type="ECO:0000313" key="2">
    <source>
        <dbReference type="Proteomes" id="UP001341840"/>
    </source>
</evidence>
<protein>
    <submittedName>
        <fullName evidence="1">Uncharacterized protein</fullName>
    </submittedName>
</protein>
<keyword evidence="2" id="KW-1185">Reference proteome</keyword>
<reference evidence="1 2" key="1">
    <citation type="journal article" date="2023" name="Plants (Basel)">
        <title>Bridging the Gap: Combining Genomics and Transcriptomics Approaches to Understand Stylosanthes scabra, an Orphan Legume from the Brazilian Caatinga.</title>
        <authorList>
            <person name="Ferreira-Neto J.R.C."/>
            <person name="da Silva M.D."/>
            <person name="Binneck E."/>
            <person name="de Melo N.F."/>
            <person name="da Silva R.H."/>
            <person name="de Melo A.L.T.M."/>
            <person name="Pandolfi V."/>
            <person name="Bustamante F.O."/>
            <person name="Brasileiro-Vidal A.C."/>
            <person name="Benko-Iseppon A.M."/>
        </authorList>
    </citation>
    <scope>NUCLEOTIDE SEQUENCE [LARGE SCALE GENOMIC DNA]</scope>
    <source>
        <tissue evidence="1">Leaves</tissue>
    </source>
</reference>
<comment type="caution">
    <text evidence="1">The sequence shown here is derived from an EMBL/GenBank/DDBJ whole genome shotgun (WGS) entry which is preliminary data.</text>
</comment>
<name>A0ABU6U537_9FABA</name>
<organism evidence="1 2">
    <name type="scientific">Stylosanthes scabra</name>
    <dbReference type="NCBI Taxonomy" id="79078"/>
    <lineage>
        <taxon>Eukaryota</taxon>
        <taxon>Viridiplantae</taxon>
        <taxon>Streptophyta</taxon>
        <taxon>Embryophyta</taxon>
        <taxon>Tracheophyta</taxon>
        <taxon>Spermatophyta</taxon>
        <taxon>Magnoliopsida</taxon>
        <taxon>eudicotyledons</taxon>
        <taxon>Gunneridae</taxon>
        <taxon>Pentapetalae</taxon>
        <taxon>rosids</taxon>
        <taxon>fabids</taxon>
        <taxon>Fabales</taxon>
        <taxon>Fabaceae</taxon>
        <taxon>Papilionoideae</taxon>
        <taxon>50 kb inversion clade</taxon>
        <taxon>dalbergioids sensu lato</taxon>
        <taxon>Dalbergieae</taxon>
        <taxon>Pterocarpus clade</taxon>
        <taxon>Stylosanthes</taxon>
    </lineage>
</organism>
<dbReference type="EMBL" id="JASCZI010120831">
    <property type="protein sequence ID" value="MED6154918.1"/>
    <property type="molecule type" value="Genomic_DNA"/>
</dbReference>
<proteinExistence type="predicted"/>
<gene>
    <name evidence="1" type="ORF">PIB30_001059</name>
</gene>
<accession>A0ABU6U537</accession>
<evidence type="ECO:0000313" key="1">
    <source>
        <dbReference type="EMBL" id="MED6154918.1"/>
    </source>
</evidence>